<evidence type="ECO:0000259" key="5">
    <source>
        <dbReference type="PROSITE" id="PS01180"/>
    </source>
</evidence>
<proteinExistence type="predicted"/>
<evidence type="ECO:0000313" key="6">
    <source>
        <dbReference type="EMBL" id="WAQ96492.1"/>
    </source>
</evidence>
<keyword evidence="7" id="KW-1185">Reference proteome</keyword>
<dbReference type="InterPro" id="IPR035914">
    <property type="entry name" value="Sperma_CUB_dom_sf"/>
</dbReference>
<dbReference type="PROSITE" id="PS01180">
    <property type="entry name" value="CUB"/>
    <property type="match status" value="1"/>
</dbReference>
<dbReference type="CDD" id="cd00041">
    <property type="entry name" value="CUB"/>
    <property type="match status" value="1"/>
</dbReference>
<evidence type="ECO:0000256" key="1">
    <source>
        <dbReference type="ARBA" id="ARBA00022737"/>
    </source>
</evidence>
<dbReference type="Pfam" id="PF00431">
    <property type="entry name" value="CUB"/>
    <property type="match status" value="1"/>
</dbReference>
<feature type="domain" description="CUB" evidence="5">
    <location>
        <begin position="84"/>
        <end position="201"/>
    </location>
</feature>
<sequence length="205" mass="23005">MELITPRASRSLQREPLFPPERDSPRNATFAGTRLSKQRYFRRHATDQEPLLVPALHSTGTVGCARTGLFWTHVSYGGRRSFQCGSQAFFNTDNGTISSHSGIDHGHNYGKDLDCVWTIEAPKGKMVELTSLMFDIENGGIACNYDWLELFDGNSTNSTSLGRFCGSTFRPISSTQRFLTLNFVTDGSTQQRGFKLFYNFTDHVV</sequence>
<organism evidence="6 7">
    <name type="scientific">Mya arenaria</name>
    <name type="common">Soft-shell clam</name>
    <dbReference type="NCBI Taxonomy" id="6604"/>
    <lineage>
        <taxon>Eukaryota</taxon>
        <taxon>Metazoa</taxon>
        <taxon>Spiralia</taxon>
        <taxon>Lophotrochozoa</taxon>
        <taxon>Mollusca</taxon>
        <taxon>Bivalvia</taxon>
        <taxon>Autobranchia</taxon>
        <taxon>Heteroconchia</taxon>
        <taxon>Euheterodonta</taxon>
        <taxon>Imparidentia</taxon>
        <taxon>Neoheterodontei</taxon>
        <taxon>Myida</taxon>
        <taxon>Myoidea</taxon>
        <taxon>Myidae</taxon>
        <taxon>Mya</taxon>
    </lineage>
</organism>
<reference evidence="6" key="1">
    <citation type="submission" date="2022-11" db="EMBL/GenBank/DDBJ databases">
        <title>Centuries of genome instability and evolution in soft-shell clam transmissible cancer (bioRxiv).</title>
        <authorList>
            <person name="Hart S.F.M."/>
            <person name="Yonemitsu M.A."/>
            <person name="Giersch R.M."/>
            <person name="Beal B.F."/>
            <person name="Arriagada G."/>
            <person name="Davis B.W."/>
            <person name="Ostrander E.A."/>
            <person name="Goff S.P."/>
            <person name="Metzger M.J."/>
        </authorList>
    </citation>
    <scope>NUCLEOTIDE SEQUENCE</scope>
    <source>
        <strain evidence="6">MELC-2E11</strain>
        <tissue evidence="6">Siphon/mantle</tissue>
    </source>
</reference>
<dbReference type="PANTHER" id="PTHR24251">
    <property type="entry name" value="OVOCHYMASE-RELATED"/>
    <property type="match status" value="1"/>
</dbReference>
<dbReference type="Gene3D" id="2.60.120.290">
    <property type="entry name" value="Spermadhesin, CUB domain"/>
    <property type="match status" value="1"/>
</dbReference>
<accession>A0ABY7DFQ7</accession>
<keyword evidence="1" id="KW-0677">Repeat</keyword>
<evidence type="ECO:0000256" key="3">
    <source>
        <dbReference type="PROSITE-ProRule" id="PRU00059"/>
    </source>
</evidence>
<feature type="non-terminal residue" evidence="6">
    <location>
        <position position="1"/>
    </location>
</feature>
<evidence type="ECO:0000256" key="4">
    <source>
        <dbReference type="SAM" id="MobiDB-lite"/>
    </source>
</evidence>
<name>A0ABY7DFQ7_MYAAR</name>
<evidence type="ECO:0000313" key="7">
    <source>
        <dbReference type="Proteomes" id="UP001164746"/>
    </source>
</evidence>
<gene>
    <name evidence="6" type="ORF">MAR_029182</name>
</gene>
<dbReference type="InterPro" id="IPR000859">
    <property type="entry name" value="CUB_dom"/>
</dbReference>
<keyword evidence="2" id="KW-1015">Disulfide bond</keyword>
<dbReference type="SUPFAM" id="SSF49854">
    <property type="entry name" value="Spermadhesin, CUB domain"/>
    <property type="match status" value="1"/>
</dbReference>
<dbReference type="EMBL" id="CP111013">
    <property type="protein sequence ID" value="WAQ96492.1"/>
    <property type="molecule type" value="Genomic_DNA"/>
</dbReference>
<comment type="caution">
    <text evidence="3">Lacks conserved residue(s) required for the propagation of feature annotation.</text>
</comment>
<evidence type="ECO:0000256" key="2">
    <source>
        <dbReference type="ARBA" id="ARBA00023157"/>
    </source>
</evidence>
<dbReference type="Proteomes" id="UP001164746">
    <property type="component" value="Chromosome 2"/>
</dbReference>
<protein>
    <submittedName>
        <fullName evidence="6">CUBN-like protein</fullName>
    </submittedName>
</protein>
<feature type="region of interest" description="Disordered" evidence="4">
    <location>
        <begin position="1"/>
        <end position="28"/>
    </location>
</feature>
<dbReference type="SMART" id="SM00042">
    <property type="entry name" value="CUB"/>
    <property type="match status" value="1"/>
</dbReference>